<dbReference type="OrthoDB" id="3996645at2759"/>
<reference evidence="2" key="1">
    <citation type="journal article" date="2021" name="Open Biol.">
        <title>Shared evolutionary footprints suggest mitochondrial oxidative damage underlies multiple complex I losses in fungi.</title>
        <authorList>
            <person name="Schikora-Tamarit M.A."/>
            <person name="Marcet-Houben M."/>
            <person name="Nosek J."/>
            <person name="Gabaldon T."/>
        </authorList>
    </citation>
    <scope>NUCLEOTIDE SEQUENCE</scope>
    <source>
        <strain evidence="2">CBS6075</strain>
    </source>
</reference>
<name>A0A9P8NVW1_9ASCO</name>
<accession>A0A9P8NVW1</accession>
<dbReference type="Proteomes" id="UP000769157">
    <property type="component" value="Unassembled WGS sequence"/>
</dbReference>
<dbReference type="AlphaFoldDB" id="A0A9P8NVW1"/>
<reference evidence="2" key="2">
    <citation type="submission" date="2021-01" db="EMBL/GenBank/DDBJ databases">
        <authorList>
            <person name="Schikora-Tamarit M.A."/>
        </authorList>
    </citation>
    <scope>NUCLEOTIDE SEQUENCE</scope>
    <source>
        <strain evidence="2">CBS6075</strain>
    </source>
</reference>
<protein>
    <submittedName>
        <fullName evidence="2">Uncharacterized protein</fullName>
    </submittedName>
</protein>
<organism evidence="2 3">
    <name type="scientific">Ogataea philodendri</name>
    <dbReference type="NCBI Taxonomy" id="1378263"/>
    <lineage>
        <taxon>Eukaryota</taxon>
        <taxon>Fungi</taxon>
        <taxon>Dikarya</taxon>
        <taxon>Ascomycota</taxon>
        <taxon>Saccharomycotina</taxon>
        <taxon>Pichiomycetes</taxon>
        <taxon>Pichiales</taxon>
        <taxon>Pichiaceae</taxon>
        <taxon>Ogataea</taxon>
    </lineage>
</organism>
<feature type="region of interest" description="Disordered" evidence="1">
    <location>
        <begin position="41"/>
        <end position="64"/>
    </location>
</feature>
<sequence>MAPRRRNLGIATASAIVVVGAASLVVSTYPHLLEKLPWWKSQKASDKTESEETKESKETVGDSTVVVPAKDLSETELKQVLKEVGSN</sequence>
<evidence type="ECO:0000256" key="1">
    <source>
        <dbReference type="SAM" id="MobiDB-lite"/>
    </source>
</evidence>
<proteinExistence type="predicted"/>
<keyword evidence="3" id="KW-1185">Reference proteome</keyword>
<comment type="caution">
    <text evidence="2">The sequence shown here is derived from an EMBL/GenBank/DDBJ whole genome shotgun (WGS) entry which is preliminary data.</text>
</comment>
<dbReference type="EMBL" id="JAEUBE010000504">
    <property type="protein sequence ID" value="KAH3660397.1"/>
    <property type="molecule type" value="Genomic_DNA"/>
</dbReference>
<dbReference type="GeneID" id="70238947"/>
<evidence type="ECO:0000313" key="3">
    <source>
        <dbReference type="Proteomes" id="UP000769157"/>
    </source>
</evidence>
<dbReference type="RefSeq" id="XP_046058100.1">
    <property type="nucleotide sequence ID" value="XM_046208328.1"/>
</dbReference>
<gene>
    <name evidence="2" type="ORF">OGAPHI_006983</name>
</gene>
<evidence type="ECO:0000313" key="2">
    <source>
        <dbReference type="EMBL" id="KAH3660397.1"/>
    </source>
</evidence>
<feature type="compositionally biased region" description="Basic and acidic residues" evidence="1">
    <location>
        <begin position="43"/>
        <end position="60"/>
    </location>
</feature>